<proteinExistence type="predicted"/>
<evidence type="ECO:0000313" key="2">
    <source>
        <dbReference type="EMBL" id="EXB05679.1"/>
    </source>
</evidence>
<evidence type="ECO:0008006" key="4">
    <source>
        <dbReference type="Google" id="ProtNLM"/>
    </source>
</evidence>
<feature type="compositionally biased region" description="Low complexity" evidence="1">
    <location>
        <begin position="526"/>
        <end position="541"/>
    </location>
</feature>
<name>A0A009ILU9_ACIB9</name>
<accession>A0A009ILU9</accession>
<dbReference type="Proteomes" id="UP000020595">
    <property type="component" value="Unassembled WGS sequence"/>
</dbReference>
<comment type="caution">
    <text evidence="2">The sequence shown here is derived from an EMBL/GenBank/DDBJ whole genome shotgun (WGS) entry which is preliminary data.</text>
</comment>
<dbReference type="RefSeq" id="WP_000206081.1">
    <property type="nucleotide sequence ID" value="NZ_JEWH01000022.1"/>
</dbReference>
<sequence>MTTELSSYDRHAISSTASSEEANDPLVRLVSRRHPLYEAMSKHWMFMDDTYSGGREWFNHHIFKYIKEGDAEFKDRISRAYRFNHTREVVDLINKYLFKQEITRNKVDAPADVVKFWKNCTKSGLTINDFVRQISKKTSIYGRIGVVIDMDAVPEDQRPLNKREEKEAGLSAYAYIITPLQMLDYSFDDHGKLNWMLIHEVVRDDEDPLNSTGKAIHRFRLWTKTEWKLFEKQNDDQNGKITIKEIDRGSNTIGEVPIILADNIISDEEYSAPSLIDDIAYLDRAVANYLSNLDAIIQDQTFSQLAMPVQGMLPGDESEKKLIEMGTKRLFTYDGSDGAKPYYLSPDVKQADLIIQVVTKIINEIYHTVGLAGERTKQDNAVGIDNSSGVAKAYDFERVNALLAAKADSLEAIENKIVDLVCKRHGVKLKEDSTPLVSYPDNFDTRGLYDEFDIAARLMLIDAPETIRRHQMESIVEKLFPQLSKALKDEMLRDLKNWPTDPLEELTNRTTDTTGEGNLKRNITRSSSGTPTKPSSNSSTKANKKTRQGQVTESTS</sequence>
<evidence type="ECO:0000256" key="1">
    <source>
        <dbReference type="SAM" id="MobiDB-lite"/>
    </source>
</evidence>
<protein>
    <recommendedName>
        <fullName evidence="4">Portal protein</fullName>
    </recommendedName>
</protein>
<feature type="region of interest" description="Disordered" evidence="1">
    <location>
        <begin position="500"/>
        <end position="556"/>
    </location>
</feature>
<gene>
    <name evidence="2" type="ORF">J512_2001</name>
</gene>
<evidence type="ECO:0000313" key="3">
    <source>
        <dbReference type="Proteomes" id="UP000020595"/>
    </source>
</evidence>
<dbReference type="PATRIC" id="fig|1310613.3.peg.1922"/>
<dbReference type="EMBL" id="JEWH01000022">
    <property type="protein sequence ID" value="EXB05679.1"/>
    <property type="molecule type" value="Genomic_DNA"/>
</dbReference>
<organism evidence="2 3">
    <name type="scientific">Acinetobacter baumannii (strain 1295743)</name>
    <dbReference type="NCBI Taxonomy" id="1310613"/>
    <lineage>
        <taxon>Bacteria</taxon>
        <taxon>Pseudomonadati</taxon>
        <taxon>Pseudomonadota</taxon>
        <taxon>Gammaproteobacteria</taxon>
        <taxon>Moraxellales</taxon>
        <taxon>Moraxellaceae</taxon>
        <taxon>Acinetobacter</taxon>
        <taxon>Acinetobacter calcoaceticus/baumannii complex</taxon>
    </lineage>
</organism>
<reference evidence="2 3" key="1">
    <citation type="submission" date="2014-02" db="EMBL/GenBank/DDBJ databases">
        <title>Comparative genomics and transcriptomics to identify genetic mechanisms underlying the emergence of carbapenem resistant Acinetobacter baumannii (CRAb).</title>
        <authorList>
            <person name="Harris A.D."/>
            <person name="Johnson K.J."/>
            <person name="George J."/>
            <person name="Shefchek K."/>
            <person name="Daugherty S.C."/>
            <person name="Parankush S."/>
            <person name="Sadzewicz L."/>
            <person name="Tallon L."/>
            <person name="Sengamalay N."/>
            <person name="Hazen T.H."/>
            <person name="Rasko D.A."/>
        </authorList>
    </citation>
    <scope>NUCLEOTIDE SEQUENCE [LARGE SCALE GENOMIC DNA]</scope>
    <source>
        <strain evidence="2 3">1295743</strain>
    </source>
</reference>
<dbReference type="AlphaFoldDB" id="A0A009ILU9"/>